<proteinExistence type="inferred from homology"/>
<organism evidence="5 6">
    <name type="scientific">Ruoffia halotolerans</name>
    <dbReference type="NCBI Taxonomy" id="2748684"/>
    <lineage>
        <taxon>Bacteria</taxon>
        <taxon>Bacillati</taxon>
        <taxon>Bacillota</taxon>
        <taxon>Bacilli</taxon>
        <taxon>Lactobacillales</taxon>
        <taxon>Aerococcaceae</taxon>
        <taxon>Ruoffia</taxon>
    </lineage>
</organism>
<evidence type="ECO:0000313" key="5">
    <source>
        <dbReference type="EMBL" id="MBA5729725.1"/>
    </source>
</evidence>
<dbReference type="RefSeq" id="WP_218931414.1">
    <property type="nucleotide sequence ID" value="NZ_JACAOA010000021.1"/>
</dbReference>
<dbReference type="InterPro" id="IPR052169">
    <property type="entry name" value="CW_Biosynth-Accessory"/>
</dbReference>
<evidence type="ECO:0000313" key="6">
    <source>
        <dbReference type="Proteomes" id="UP000571018"/>
    </source>
</evidence>
<evidence type="ECO:0000256" key="3">
    <source>
        <dbReference type="SAM" id="Phobius"/>
    </source>
</evidence>
<feature type="domain" description="Capsule synthesis protein CapA" evidence="4">
    <location>
        <begin position="93"/>
        <end position="359"/>
    </location>
</feature>
<feature type="region of interest" description="Disordered" evidence="2">
    <location>
        <begin position="33"/>
        <end position="64"/>
    </location>
</feature>
<keyword evidence="3" id="KW-1133">Transmembrane helix</keyword>
<comment type="caution">
    <text evidence="5">The sequence shown here is derived from an EMBL/GenBank/DDBJ whole genome shotgun (WGS) entry which is preliminary data.</text>
</comment>
<feature type="compositionally biased region" description="Polar residues" evidence="2">
    <location>
        <begin position="33"/>
        <end position="45"/>
    </location>
</feature>
<dbReference type="SMART" id="SM00854">
    <property type="entry name" value="PGA_cap"/>
    <property type="match status" value="1"/>
</dbReference>
<keyword evidence="3" id="KW-0472">Membrane</keyword>
<dbReference type="Proteomes" id="UP000571018">
    <property type="component" value="Unassembled WGS sequence"/>
</dbReference>
<dbReference type="AlphaFoldDB" id="A0A839A855"/>
<name>A0A839A855_9LACT</name>
<accession>A0A839A855</accession>
<dbReference type="InterPro" id="IPR019079">
    <property type="entry name" value="Capsule_synth_CapA"/>
</dbReference>
<evidence type="ECO:0000259" key="4">
    <source>
        <dbReference type="SMART" id="SM00854"/>
    </source>
</evidence>
<reference evidence="5 6" key="1">
    <citation type="submission" date="2020-06" db="EMBL/GenBank/DDBJ databases">
        <title>Reclassification of Facklamia ignava, Facklamia soureckii and Facklami tabacinasalis as Falseniella iganva gen. nov., comb. nov., Hutsoniella ignava gen. nov., comb. nov., and Ruoffia tabacinasalis gen. nov., comb. nov and description of Ruoffia haltotolerans sp. nov., isolated from hypersaline Inland Sea of Qatar.</title>
        <authorList>
            <person name="Fotedar R."/>
            <person name="Sankaranarayanan K."/>
            <person name="Lawson P."/>
            <person name="Caldwell M."/>
            <person name="Zeyara A."/>
            <person name="Al Malki A."/>
            <person name="Ali M."/>
        </authorList>
    </citation>
    <scope>NUCLEOTIDE SEQUENCE [LARGE SCALE GENOMIC DNA]</scope>
    <source>
        <strain evidence="5 6">INB8</strain>
    </source>
</reference>
<dbReference type="PANTHER" id="PTHR33393:SF12">
    <property type="entry name" value="CAPSULE BIOSYNTHESIS PROTEIN CAPA"/>
    <property type="match status" value="1"/>
</dbReference>
<dbReference type="Gene3D" id="3.60.21.10">
    <property type="match status" value="1"/>
</dbReference>
<dbReference type="InterPro" id="IPR029052">
    <property type="entry name" value="Metallo-depent_PP-like"/>
</dbReference>
<dbReference type="SUPFAM" id="SSF56300">
    <property type="entry name" value="Metallo-dependent phosphatases"/>
    <property type="match status" value="1"/>
</dbReference>
<dbReference type="Pfam" id="PF09587">
    <property type="entry name" value="PGA_cap"/>
    <property type="match status" value="1"/>
</dbReference>
<dbReference type="PANTHER" id="PTHR33393">
    <property type="entry name" value="POLYGLUTAMINE SYNTHESIS ACCESSORY PROTEIN RV0574C-RELATED"/>
    <property type="match status" value="1"/>
</dbReference>
<keyword evidence="6" id="KW-1185">Reference proteome</keyword>
<dbReference type="CDD" id="cd07381">
    <property type="entry name" value="MPP_CapA"/>
    <property type="match status" value="1"/>
</dbReference>
<keyword evidence="3" id="KW-0812">Transmembrane</keyword>
<feature type="transmembrane region" description="Helical" evidence="3">
    <location>
        <begin position="7"/>
        <end position="26"/>
    </location>
</feature>
<protein>
    <submittedName>
        <fullName evidence="5">CapA family protein</fullName>
    </submittedName>
</protein>
<evidence type="ECO:0000256" key="2">
    <source>
        <dbReference type="SAM" id="MobiDB-lite"/>
    </source>
</evidence>
<comment type="similarity">
    <text evidence="1">Belongs to the CapA family.</text>
</comment>
<evidence type="ECO:0000256" key="1">
    <source>
        <dbReference type="ARBA" id="ARBA00005662"/>
    </source>
</evidence>
<sequence length="456" mass="51241">MSKKTRTWLAIIGSLLILTIVGLYIYTFSNTSQADSTSNESTQIASQSSVSKESVQEEMAEEPVEPIEQEFLFEDLPMKEGKETLPSQEGELTLRSVGDVLIHDRVSYLADTYSPIYQDTVANMLEEGFEPDLFDEGAAYDFMPMLAHIQPYLEYADISMANLEVIAASPQLPMSGYPQFNAPSEIITALKRIGIDIVSNATNHTLDWFSEGAHYSLQNLQDEDMMYVGSYESWEDYNTNRIIEANGINIGFLNYSYGTNGIPVPAGEEYLISLIDVPLMVAEVEALSQQVDAVVVSLQLGNEYDTLPNEDQFYIFQALSDAGAKLILGGHPHVLQPVDWYNDGETFAIYSQASFLTGQRDLDNKQGGITEVTFQRDESGEVNVVNPKFMPIFNLGVEAEKMYQVVPFADINLHQIPDGQLWWDMIDERMHTYVDGFEFVTHLETEVTEETTDTFR</sequence>
<gene>
    <name evidence="5" type="ORF">HW423_07995</name>
</gene>
<dbReference type="EMBL" id="JACAOA010000021">
    <property type="protein sequence ID" value="MBA5729725.1"/>
    <property type="molecule type" value="Genomic_DNA"/>
</dbReference>